<dbReference type="SMART" id="SM00558">
    <property type="entry name" value="JmjC"/>
    <property type="match status" value="1"/>
</dbReference>
<feature type="compositionally biased region" description="Basic and acidic residues" evidence="16">
    <location>
        <begin position="559"/>
        <end position="570"/>
    </location>
</feature>
<comment type="similarity">
    <text evidence="2">Belongs to the JHDM3 histone demethylase family.</text>
</comment>
<feature type="compositionally biased region" description="Low complexity" evidence="16">
    <location>
        <begin position="1232"/>
        <end position="1252"/>
    </location>
</feature>
<dbReference type="PROSITE" id="PS51184">
    <property type="entry name" value="JMJC"/>
    <property type="match status" value="1"/>
</dbReference>
<dbReference type="SUPFAM" id="SSF51197">
    <property type="entry name" value="Clavaminate synthase-like"/>
    <property type="match status" value="1"/>
</dbReference>
<dbReference type="EC" id="1.14.11.66" evidence="3"/>
<dbReference type="GO" id="GO:0000785">
    <property type="term" value="C:chromatin"/>
    <property type="evidence" value="ECO:0007669"/>
    <property type="project" value="TreeGrafter"/>
</dbReference>
<dbReference type="Gene3D" id="3.10.330.70">
    <property type="match status" value="1"/>
</dbReference>
<feature type="compositionally biased region" description="Basic residues" evidence="16">
    <location>
        <begin position="507"/>
        <end position="518"/>
    </location>
</feature>
<feature type="compositionally biased region" description="Acidic residues" evidence="16">
    <location>
        <begin position="1449"/>
        <end position="1459"/>
    </location>
</feature>
<feature type="region of interest" description="Disordered" evidence="16">
    <location>
        <begin position="559"/>
        <end position="597"/>
    </location>
</feature>
<evidence type="ECO:0000256" key="1">
    <source>
        <dbReference type="ARBA" id="ARBA00001954"/>
    </source>
</evidence>
<keyword evidence="15" id="KW-0175">Coiled coil</keyword>
<organism evidence="19 20">
    <name type="scientific">Popillia japonica</name>
    <name type="common">Japanese beetle</name>
    <dbReference type="NCBI Taxonomy" id="7064"/>
    <lineage>
        <taxon>Eukaryota</taxon>
        <taxon>Metazoa</taxon>
        <taxon>Ecdysozoa</taxon>
        <taxon>Arthropoda</taxon>
        <taxon>Hexapoda</taxon>
        <taxon>Insecta</taxon>
        <taxon>Pterygota</taxon>
        <taxon>Neoptera</taxon>
        <taxon>Endopterygota</taxon>
        <taxon>Coleoptera</taxon>
        <taxon>Polyphaga</taxon>
        <taxon>Scarabaeiformia</taxon>
        <taxon>Scarabaeidae</taxon>
        <taxon>Rutelinae</taxon>
        <taxon>Popillia</taxon>
    </lineage>
</organism>
<evidence type="ECO:0000256" key="16">
    <source>
        <dbReference type="SAM" id="MobiDB-lite"/>
    </source>
</evidence>
<evidence type="ECO:0000256" key="8">
    <source>
        <dbReference type="ARBA" id="ARBA00023002"/>
    </source>
</evidence>
<evidence type="ECO:0000256" key="13">
    <source>
        <dbReference type="ARBA" id="ARBA00049349"/>
    </source>
</evidence>
<keyword evidence="20" id="KW-1185">Reference proteome</keyword>
<name>A0AAW1N3G8_POPJA</name>
<feature type="compositionally biased region" description="Polar residues" evidence="16">
    <location>
        <begin position="1174"/>
        <end position="1204"/>
    </location>
</feature>
<dbReference type="InterPro" id="IPR003347">
    <property type="entry name" value="JmjC_dom"/>
</dbReference>
<keyword evidence="12" id="KW-0539">Nucleus</keyword>
<feature type="compositionally biased region" description="Basic residues" evidence="16">
    <location>
        <begin position="571"/>
        <end position="592"/>
    </location>
</feature>
<dbReference type="SMART" id="SM00545">
    <property type="entry name" value="JmjN"/>
    <property type="match status" value="1"/>
</dbReference>
<dbReference type="GO" id="GO:0048512">
    <property type="term" value="P:circadian behavior"/>
    <property type="evidence" value="ECO:0007669"/>
    <property type="project" value="UniProtKB-ARBA"/>
</dbReference>
<dbReference type="Gene3D" id="2.60.120.650">
    <property type="entry name" value="Cupin"/>
    <property type="match status" value="1"/>
</dbReference>
<evidence type="ECO:0000256" key="11">
    <source>
        <dbReference type="ARBA" id="ARBA00023163"/>
    </source>
</evidence>
<dbReference type="GO" id="GO:0140684">
    <property type="term" value="F:histone H3K9me2/H3K9me3 demethylase activity"/>
    <property type="evidence" value="ECO:0007669"/>
    <property type="project" value="UniProtKB-EC"/>
</dbReference>
<comment type="caution">
    <text evidence="19">The sequence shown here is derived from an EMBL/GenBank/DDBJ whole genome shotgun (WGS) entry which is preliminary data.</text>
</comment>
<keyword evidence="6" id="KW-0156">Chromatin regulator</keyword>
<feature type="compositionally biased region" description="Basic and acidic residues" evidence="16">
    <location>
        <begin position="1435"/>
        <end position="1448"/>
    </location>
</feature>
<evidence type="ECO:0000256" key="5">
    <source>
        <dbReference type="ARBA" id="ARBA00022833"/>
    </source>
</evidence>
<feature type="region of interest" description="Disordered" evidence="16">
    <location>
        <begin position="496"/>
        <end position="518"/>
    </location>
</feature>
<keyword evidence="7" id="KW-0223">Dioxygenase</keyword>
<feature type="domain" description="JmjN" evidence="17">
    <location>
        <begin position="12"/>
        <end position="54"/>
    </location>
</feature>
<sequence>MADTNNQRFPKIMVFRPTWEEFKDFSRYIDHMESKGAHKAGLAKVIPPPEWVPRKNGYNLEDLDVTIPAPICQVVTGKQGLYQQINIQKKAQYRHQSSSNQHAELANSERYCTPRHFDYEDLERKYWKNITYVAPIYGADVSGSLTNPEVNEWNINRLGTILDYVNEDYGISIEGVNTAYLYFGMWKTTFAWHTEDMDLYSINYLHFGAPKTWYSIPPEHGRRLERLANGFFPGSYKTCQAFLRHKMTLISPQILKQYSIPYNKITQEQGEIMITFPYGYHAGFNHGFNCAESTNFAAPRWIEYGKRASQCTCSKDMVKISMDTFVKRFQPERYEKWLQGLDIGPHPEEPNKNVAAPLPLPQDILCNKNNTELPQSFLEAPPKKVPGKKGRSKNNTELPQSFLEAPPKKVPGKKGRSMAGYSASFNLQDFPTELQLELMQEDMDAAQADEISPDEQQLEVLEDIWLKAGEIDVGEASIYDEGYKVNNRRKFKRRKNAADDDLFRPNKSGKKKKVKRSKFRSVDEITNSGLFTRCDNKSKKVCGQVVAPIELLHVEKTENTEETTTDDKGEKKHKKHKHREHKEHCKKHKKKHQSESVGFNDEELEKVTQVIDDIIKEAAQEHEQFLQRKYYSKAPKLEKECPKLSPQCELIVPKTERFEDHLKDYEVAVKKTLNMSPEANHSDSNSTKGENATGFEDQFLNFITLTQKKVKKDRKSKSPARKKIELHNIKLENSSDNGELLLDQKIKEKSDEIKKLIGADIPALSPQLTIKPVKTSPLKKVRKPKIHKPTCSLSPEAFKGSLNVAESPLNAIQSLPTAPKLQNSNLYQNLSPNKMQIFVQNNDNIPQIHITENEHEIQKVENIIYLQNIELLHQAQQNYNLQIVQNSPNIFMQHFKDNHSTPVKVNTDSVQIESSLPALQSPTKHIQNLVQNNLATIRASPINALKTYKNQCKMTAQNYSKNALIQNQVYNNPAVTTSPASQAHLNLTNLSSDIVSNTSTDNLTYITQNQMKNGSHQNQVYNLSQNKSNLSPNQANINFNSLNQSVILNKALQNQNVANISPQRQAINFSQNGNCSPNPTPKNNVPNLGYFPNYTSPNQSINLSKSPQNLTFSSPANHSTVNGSVTSQHPIQDSFVENSPQKNIPSKLEENPQCYTPTQTQYHQNYQNNNSQYPILNNNQQFPKSLTESSPLNSPTQNFTNQHSPKYILNRSPANLPKPPTPVTSSVETRTESQQNSPSGNNSLLLNSSESPKTVKSRKPNLIWANHKYFSINNCNVEFNNTERFYPMSMNPIDLKIPNYQEYKEKRQDAEAQIRNLKEINDKSKKIIMEDLENKKRLNEDKELNLLKELNGMSTITSMKKALLGSFPEEESITPKKPDEKLSNHENNKDEVNDVDKENIQKTTVTNESLPIEETAKDCFDTDIKKDLFDVKKNEIPEASNRDEKSEPDAVETQETCDDSLDKTCDSAISKDEESTTDMTSVGDASEDTLDTCQNVVESKEIKPKKKFGARKYRKKKMPWYDKAYKQYTKRMYAGRKKKLDERAAPVIPKSLNIQLNDIFDRLTPNIQKRLMSKLPVKMYPSARRPSSGDSADQHVLAVKDKVWAKKSNGRYYKAEVLSTRDVTLYCVYFTEDKSFVENLAAERVTSSCDGLTVGDRMVVQLESGEVFEGEFVAEKIEPFCTVIFEDNTKLEVSCDSVILCSDFFLKT</sequence>
<gene>
    <name evidence="19" type="ORF">QE152_g3594</name>
</gene>
<evidence type="ECO:0000256" key="6">
    <source>
        <dbReference type="ARBA" id="ARBA00022853"/>
    </source>
</evidence>
<reference evidence="19 20" key="1">
    <citation type="journal article" date="2024" name="BMC Genomics">
        <title>De novo assembly and annotation of Popillia japonica's genome with initial clues to its potential as an invasive pest.</title>
        <authorList>
            <person name="Cucini C."/>
            <person name="Boschi S."/>
            <person name="Funari R."/>
            <person name="Cardaioli E."/>
            <person name="Iannotti N."/>
            <person name="Marturano G."/>
            <person name="Paoli F."/>
            <person name="Bruttini M."/>
            <person name="Carapelli A."/>
            <person name="Frati F."/>
            <person name="Nardi F."/>
        </authorList>
    </citation>
    <scope>NUCLEOTIDE SEQUENCE [LARGE SCALE GENOMIC DNA]</scope>
    <source>
        <strain evidence="19">DMR45628</strain>
    </source>
</reference>
<evidence type="ECO:0000256" key="3">
    <source>
        <dbReference type="ARBA" id="ARBA00012900"/>
    </source>
</evidence>
<keyword evidence="9" id="KW-0408">Iron</keyword>
<evidence type="ECO:0000256" key="15">
    <source>
        <dbReference type="SAM" id="Coils"/>
    </source>
</evidence>
<dbReference type="GO" id="GO:0005634">
    <property type="term" value="C:nucleus"/>
    <property type="evidence" value="ECO:0007669"/>
    <property type="project" value="TreeGrafter"/>
</dbReference>
<feature type="region of interest" description="Disordered" evidence="16">
    <location>
        <begin position="1135"/>
        <end position="1154"/>
    </location>
</feature>
<dbReference type="PANTHER" id="PTHR10694:SF129">
    <property type="entry name" value="LYSINE-SPECIFIC DEMETHYLASE 4B-RELATED"/>
    <property type="match status" value="1"/>
</dbReference>
<keyword evidence="11" id="KW-0804">Transcription</keyword>
<evidence type="ECO:0000256" key="4">
    <source>
        <dbReference type="ARBA" id="ARBA00022723"/>
    </source>
</evidence>
<feature type="region of interest" description="Disordered" evidence="16">
    <location>
        <begin position="1435"/>
        <end position="1463"/>
    </location>
</feature>
<dbReference type="GO" id="GO:0046872">
    <property type="term" value="F:metal ion binding"/>
    <property type="evidence" value="ECO:0007669"/>
    <property type="project" value="UniProtKB-KW"/>
</dbReference>
<evidence type="ECO:0000259" key="18">
    <source>
        <dbReference type="PROSITE" id="PS51184"/>
    </source>
</evidence>
<comment type="function">
    <text evidence="14">Probable histone demethylase that specifically demethylates 'Lys-9' and 'Lys-36' residues of histone H3, thereby playing a central role in histone code. Demethylation of Lys residue generates formaldehyde and succinate.</text>
</comment>
<dbReference type="Pfam" id="PF02375">
    <property type="entry name" value="JmjN"/>
    <property type="match status" value="1"/>
</dbReference>
<comment type="cofactor">
    <cofactor evidence="1">
        <name>Fe(2+)</name>
        <dbReference type="ChEBI" id="CHEBI:29033"/>
    </cofactor>
</comment>
<keyword evidence="4" id="KW-0479">Metal-binding</keyword>
<accession>A0AAW1N3G8</accession>
<comment type="catalytic activity">
    <reaction evidence="13">
        <text>N(6),N(6),N(6)-trimethyl-L-lysyl(9)-[histone H3] + 2 2-oxoglutarate + 2 O2 = N(6)-methyl-L-lysyl(9)-[histone H3] + 2 formaldehyde + 2 succinate + 2 CO2</text>
        <dbReference type="Rhea" id="RHEA:60200"/>
        <dbReference type="Rhea" id="RHEA-COMP:15538"/>
        <dbReference type="Rhea" id="RHEA-COMP:15542"/>
        <dbReference type="ChEBI" id="CHEBI:15379"/>
        <dbReference type="ChEBI" id="CHEBI:16526"/>
        <dbReference type="ChEBI" id="CHEBI:16810"/>
        <dbReference type="ChEBI" id="CHEBI:16842"/>
        <dbReference type="ChEBI" id="CHEBI:30031"/>
        <dbReference type="ChEBI" id="CHEBI:61929"/>
        <dbReference type="ChEBI" id="CHEBI:61961"/>
        <dbReference type="EC" id="1.14.11.66"/>
    </reaction>
</comment>
<feature type="domain" description="JmjC" evidence="18">
    <location>
        <begin position="147"/>
        <end position="313"/>
    </location>
</feature>
<keyword evidence="5" id="KW-0862">Zinc</keyword>
<proteinExistence type="inferred from homology"/>
<dbReference type="PANTHER" id="PTHR10694">
    <property type="entry name" value="LYSINE-SPECIFIC DEMETHYLASE"/>
    <property type="match status" value="1"/>
</dbReference>
<evidence type="ECO:0000256" key="12">
    <source>
        <dbReference type="ARBA" id="ARBA00023242"/>
    </source>
</evidence>
<feature type="compositionally biased region" description="Polar residues" evidence="16">
    <location>
        <begin position="1093"/>
        <end position="1127"/>
    </location>
</feature>
<evidence type="ECO:0000256" key="7">
    <source>
        <dbReference type="ARBA" id="ARBA00022964"/>
    </source>
</evidence>
<evidence type="ECO:0000313" key="19">
    <source>
        <dbReference type="EMBL" id="KAK9753200.1"/>
    </source>
</evidence>
<dbReference type="InterPro" id="IPR003349">
    <property type="entry name" value="JmjN"/>
</dbReference>
<dbReference type="Proteomes" id="UP001458880">
    <property type="component" value="Unassembled WGS sequence"/>
</dbReference>
<dbReference type="EMBL" id="JASPKY010000015">
    <property type="protein sequence ID" value="KAK9753200.1"/>
    <property type="molecule type" value="Genomic_DNA"/>
</dbReference>
<keyword evidence="10" id="KW-0805">Transcription regulation</keyword>
<feature type="region of interest" description="Disordered" evidence="16">
    <location>
        <begin position="1169"/>
        <end position="1257"/>
    </location>
</feature>
<feature type="coiled-coil region" evidence="15">
    <location>
        <begin position="1300"/>
        <end position="1349"/>
    </location>
</feature>
<evidence type="ECO:0000259" key="17">
    <source>
        <dbReference type="PROSITE" id="PS51183"/>
    </source>
</evidence>
<dbReference type="GO" id="GO:0010468">
    <property type="term" value="P:regulation of gene expression"/>
    <property type="evidence" value="ECO:0007669"/>
    <property type="project" value="TreeGrafter"/>
</dbReference>
<feature type="region of interest" description="Disordered" evidence="16">
    <location>
        <begin position="1068"/>
        <end position="1127"/>
    </location>
</feature>
<protein>
    <recommendedName>
        <fullName evidence="3">[histone H3]-trimethyl-L-lysine(9) demethylase</fullName>
        <ecNumber evidence="3">1.14.11.66</ecNumber>
    </recommendedName>
</protein>
<feature type="region of interest" description="Disordered" evidence="16">
    <location>
        <begin position="1367"/>
        <end position="1392"/>
    </location>
</feature>
<dbReference type="Gene3D" id="2.30.30.140">
    <property type="match status" value="1"/>
</dbReference>
<dbReference type="SUPFAM" id="SSF63748">
    <property type="entry name" value="Tudor/PWWP/MBT"/>
    <property type="match status" value="1"/>
</dbReference>
<dbReference type="GO" id="GO:0140681">
    <property type="term" value="F:histone H3K36me2/H3K36me3 demethylase activity"/>
    <property type="evidence" value="ECO:0007669"/>
    <property type="project" value="UniProtKB-ARBA"/>
</dbReference>
<feature type="compositionally biased region" description="Basic and acidic residues" evidence="16">
    <location>
        <begin position="1373"/>
        <end position="1392"/>
    </location>
</feature>
<feature type="region of interest" description="Disordered" evidence="16">
    <location>
        <begin position="374"/>
        <end position="417"/>
    </location>
</feature>
<dbReference type="Pfam" id="PF02373">
    <property type="entry name" value="JmjC"/>
    <property type="match status" value="1"/>
</dbReference>
<dbReference type="FunFam" id="2.60.120.650:FF:000048">
    <property type="entry name" value="Lysine-specific demethylase 4A"/>
    <property type="match status" value="1"/>
</dbReference>
<feature type="compositionally biased region" description="Polar residues" evidence="16">
    <location>
        <begin position="1135"/>
        <end position="1144"/>
    </location>
</feature>
<evidence type="ECO:0000313" key="20">
    <source>
        <dbReference type="Proteomes" id="UP001458880"/>
    </source>
</evidence>
<dbReference type="PROSITE" id="PS51183">
    <property type="entry name" value="JMJN"/>
    <property type="match status" value="1"/>
</dbReference>
<feature type="compositionally biased region" description="Polar residues" evidence="16">
    <location>
        <begin position="1068"/>
        <end position="1086"/>
    </location>
</feature>
<evidence type="ECO:0000256" key="10">
    <source>
        <dbReference type="ARBA" id="ARBA00023015"/>
    </source>
</evidence>
<evidence type="ECO:0000256" key="14">
    <source>
        <dbReference type="ARBA" id="ARBA00053408"/>
    </source>
</evidence>
<evidence type="ECO:0000256" key="9">
    <source>
        <dbReference type="ARBA" id="ARBA00023004"/>
    </source>
</evidence>
<keyword evidence="8" id="KW-0560">Oxidoreductase</keyword>
<evidence type="ECO:0000256" key="2">
    <source>
        <dbReference type="ARBA" id="ARBA00009711"/>
    </source>
</evidence>